<feature type="signal peptide" evidence="1">
    <location>
        <begin position="1"/>
        <end position="18"/>
    </location>
</feature>
<reference evidence="2 3" key="1">
    <citation type="submission" date="2024-06" db="EMBL/GenBank/DDBJ databases">
        <title>Complete genome of Phlyctema vagabunda strain 19-DSS-EL-015.</title>
        <authorList>
            <person name="Fiorenzani C."/>
        </authorList>
    </citation>
    <scope>NUCLEOTIDE SEQUENCE [LARGE SCALE GENOMIC DNA]</scope>
    <source>
        <strain evidence="2 3">19-DSS-EL-015</strain>
    </source>
</reference>
<dbReference type="Proteomes" id="UP001629113">
    <property type="component" value="Unassembled WGS sequence"/>
</dbReference>
<dbReference type="EMBL" id="JBFCZG010000008">
    <property type="protein sequence ID" value="KAL3418848.1"/>
    <property type="molecule type" value="Genomic_DNA"/>
</dbReference>
<evidence type="ECO:0000256" key="1">
    <source>
        <dbReference type="SAM" id="SignalP"/>
    </source>
</evidence>
<organism evidence="2 3">
    <name type="scientific">Phlyctema vagabunda</name>
    <dbReference type="NCBI Taxonomy" id="108571"/>
    <lineage>
        <taxon>Eukaryota</taxon>
        <taxon>Fungi</taxon>
        <taxon>Dikarya</taxon>
        <taxon>Ascomycota</taxon>
        <taxon>Pezizomycotina</taxon>
        <taxon>Leotiomycetes</taxon>
        <taxon>Helotiales</taxon>
        <taxon>Dermateaceae</taxon>
        <taxon>Phlyctema</taxon>
    </lineage>
</organism>
<keyword evidence="3" id="KW-1185">Reference proteome</keyword>
<protein>
    <submittedName>
        <fullName evidence="2">Uncharacterized protein</fullName>
    </submittedName>
</protein>
<accession>A0ABR4P6A9</accession>
<sequence length="153" mass="15870">MRFSTVLPFAIIAPLVAAQAINITQVEQVDQVARQGELAYGASNLAFGYSAGAGINFSNGKSSSPIPKRLGMRNNSGRRLLMRSMADTVGGGFNAGIPGQSEGALGGGWTLTGRNLTFGFGGVFNNISVNVAIFSDRTTGTTTVHVNGKEVAM</sequence>
<proteinExistence type="predicted"/>
<gene>
    <name evidence="2" type="ORF">PVAG01_09069</name>
</gene>
<name>A0ABR4P6A9_9HELO</name>
<evidence type="ECO:0000313" key="3">
    <source>
        <dbReference type="Proteomes" id="UP001629113"/>
    </source>
</evidence>
<evidence type="ECO:0000313" key="2">
    <source>
        <dbReference type="EMBL" id="KAL3418848.1"/>
    </source>
</evidence>
<keyword evidence="1" id="KW-0732">Signal</keyword>
<feature type="chain" id="PRO_5046735228" evidence="1">
    <location>
        <begin position="19"/>
        <end position="153"/>
    </location>
</feature>
<comment type="caution">
    <text evidence="2">The sequence shown here is derived from an EMBL/GenBank/DDBJ whole genome shotgun (WGS) entry which is preliminary data.</text>
</comment>